<evidence type="ECO:0000313" key="1">
    <source>
        <dbReference type="EMBL" id="KAA9346692.1"/>
    </source>
</evidence>
<dbReference type="Proteomes" id="UP000326344">
    <property type="component" value="Unassembled WGS sequence"/>
</dbReference>
<dbReference type="Gene3D" id="1.20.910.10">
    <property type="entry name" value="Heme oxygenase-like"/>
    <property type="match status" value="1"/>
</dbReference>
<name>A0A5N1J6R3_9BACT</name>
<proteinExistence type="predicted"/>
<gene>
    <name evidence="1" type="ORF">F0P93_27165</name>
</gene>
<dbReference type="GO" id="GO:0004392">
    <property type="term" value="F:heme oxygenase (decyclizing) activity"/>
    <property type="evidence" value="ECO:0007669"/>
    <property type="project" value="InterPro"/>
</dbReference>
<dbReference type="AlphaFoldDB" id="A0A5N1J6R3"/>
<protein>
    <submittedName>
        <fullName evidence="1">Biliverdin-producing heme oxygenase</fullName>
    </submittedName>
</protein>
<dbReference type="RefSeq" id="WP_150880917.1">
    <property type="nucleotide sequence ID" value="NZ_VTWS01000009.1"/>
</dbReference>
<dbReference type="SUPFAM" id="SSF48613">
    <property type="entry name" value="Heme oxygenase-like"/>
    <property type="match status" value="1"/>
</dbReference>
<sequence>MMTVAERLRHETRALHEQTEALLYTEPLRAGAMHPEQYRHLLQAHWTFHQALEAAIDQNPVFFRSYDQNDRRKTPWLEADLAELNMDLPDSRPDLFQHWSPIDLLGAAYVGEGSMLGGKAVMHYLQKSPELQPLLINARFYRGYGVEALDKWKAFGAILAAQEEANHDRIIEAAQRAFLAYHDIFRHTQPQRQAVA</sequence>
<reference evidence="1 2" key="1">
    <citation type="submission" date="2019-09" db="EMBL/GenBank/DDBJ databases">
        <title>Genome Sequence of Larkinella sp MA1.</title>
        <authorList>
            <person name="Srinivasan S."/>
        </authorList>
    </citation>
    <scope>NUCLEOTIDE SEQUENCE [LARGE SCALE GENOMIC DNA]</scope>
    <source>
        <strain evidence="1 2">MA1</strain>
    </source>
</reference>
<dbReference type="InterPro" id="IPR016053">
    <property type="entry name" value="Haem_Oase-like"/>
</dbReference>
<comment type="caution">
    <text evidence="1">The sequence shown here is derived from an EMBL/GenBank/DDBJ whole genome shotgun (WGS) entry which is preliminary data.</text>
</comment>
<dbReference type="EMBL" id="VTWS01000009">
    <property type="protein sequence ID" value="KAA9346692.1"/>
    <property type="molecule type" value="Genomic_DNA"/>
</dbReference>
<dbReference type="Pfam" id="PF01126">
    <property type="entry name" value="Heme_oxygenase"/>
    <property type="match status" value="1"/>
</dbReference>
<dbReference type="GO" id="GO:0006788">
    <property type="term" value="P:heme oxidation"/>
    <property type="evidence" value="ECO:0007669"/>
    <property type="project" value="InterPro"/>
</dbReference>
<organism evidence="1 2">
    <name type="scientific">Larkinella humicola</name>
    <dbReference type="NCBI Taxonomy" id="2607654"/>
    <lineage>
        <taxon>Bacteria</taxon>
        <taxon>Pseudomonadati</taxon>
        <taxon>Bacteroidota</taxon>
        <taxon>Cytophagia</taxon>
        <taxon>Cytophagales</taxon>
        <taxon>Spirosomataceae</taxon>
        <taxon>Larkinella</taxon>
    </lineage>
</organism>
<dbReference type="InterPro" id="IPR016084">
    <property type="entry name" value="Haem_Oase-like_multi-hlx"/>
</dbReference>
<keyword evidence="2" id="KW-1185">Reference proteome</keyword>
<accession>A0A5N1J6R3</accession>
<dbReference type="CDD" id="cd19166">
    <property type="entry name" value="HemeO-bac"/>
    <property type="match status" value="1"/>
</dbReference>
<evidence type="ECO:0000313" key="2">
    <source>
        <dbReference type="Proteomes" id="UP000326344"/>
    </source>
</evidence>